<sequence>MRTAASAAVAVLLAGCVPAAIAPTPPAPAPAPAPFAPPPTQERVEQLPAPRPAWEARPVTPDARSVPAQEIIVRSGDTLGRIAERSGASLEAIARANALAPPYALRAGQRLAIPGGRYHRVAPGQTGIAIARAYGVPWSQVVAANALTEPYLLKAGQRVLIPARPASAAARAAAFTLDVDTILTGGEPAVASAGAPKRPVAGARRVLPATVPVTAPAAAPGRFIWPLAGRVVRRFGAGASGERFDGIEIAVAAGTPVKASAAGIVAYAGDGIAALGGLVIVRHGDGWTSIYGHAGKLTVRRGQAVARGQVIALSGASGFADQPELHFELRRGRTPVDPITQLPRR</sequence>
<dbReference type="Pfam" id="PF01476">
    <property type="entry name" value="LysM"/>
    <property type="match status" value="2"/>
</dbReference>
<evidence type="ECO:0000313" key="6">
    <source>
        <dbReference type="Proteomes" id="UP000249229"/>
    </source>
</evidence>
<dbReference type="AlphaFoldDB" id="A0A2W5QUU5"/>
<dbReference type="PROSITE" id="PS51782">
    <property type="entry name" value="LYSM"/>
    <property type="match status" value="2"/>
</dbReference>
<dbReference type="EMBL" id="QFQI01000015">
    <property type="protein sequence ID" value="PZQ58603.1"/>
    <property type="molecule type" value="Genomic_DNA"/>
</dbReference>
<dbReference type="SUPFAM" id="SSF51261">
    <property type="entry name" value="Duplicated hybrid motif"/>
    <property type="match status" value="1"/>
</dbReference>
<dbReference type="Gene3D" id="3.10.350.10">
    <property type="entry name" value="LysM domain"/>
    <property type="match status" value="2"/>
</dbReference>
<reference evidence="5 6" key="1">
    <citation type="submission" date="2017-08" db="EMBL/GenBank/DDBJ databases">
        <title>Infants hospitalized years apart are colonized by the same room-sourced microbial strains.</title>
        <authorList>
            <person name="Brooks B."/>
            <person name="Olm M.R."/>
            <person name="Firek B.A."/>
            <person name="Baker R."/>
            <person name="Thomas B.C."/>
            <person name="Morowitz M.J."/>
            <person name="Banfield J.F."/>
        </authorList>
    </citation>
    <scope>NUCLEOTIDE SEQUENCE [LARGE SCALE GENOMIC DNA]</scope>
    <source>
        <strain evidence="5">S2_005_001_R1_22</strain>
    </source>
</reference>
<proteinExistence type="inferred from homology"/>
<dbReference type="CDD" id="cd12797">
    <property type="entry name" value="M23_peptidase"/>
    <property type="match status" value="1"/>
</dbReference>
<feature type="chain" id="PRO_5016076755" description="LysM domain-containing protein" evidence="3">
    <location>
        <begin position="23"/>
        <end position="345"/>
    </location>
</feature>
<dbReference type="SUPFAM" id="SSF54106">
    <property type="entry name" value="LysM domain"/>
    <property type="match status" value="1"/>
</dbReference>
<dbReference type="Pfam" id="PF01551">
    <property type="entry name" value="Peptidase_M23"/>
    <property type="match status" value="1"/>
</dbReference>
<feature type="signal peptide" evidence="3">
    <location>
        <begin position="1"/>
        <end position="22"/>
    </location>
</feature>
<dbReference type="SMART" id="SM00257">
    <property type="entry name" value="LysM"/>
    <property type="match status" value="2"/>
</dbReference>
<dbReference type="InterPro" id="IPR036779">
    <property type="entry name" value="LysM_dom_sf"/>
</dbReference>
<evidence type="ECO:0000256" key="1">
    <source>
        <dbReference type="ARBA" id="ARBA00038420"/>
    </source>
</evidence>
<dbReference type="GO" id="GO:0004222">
    <property type="term" value="F:metalloendopeptidase activity"/>
    <property type="evidence" value="ECO:0007669"/>
    <property type="project" value="TreeGrafter"/>
</dbReference>
<dbReference type="Proteomes" id="UP000249229">
    <property type="component" value="Unassembled WGS sequence"/>
</dbReference>
<gene>
    <name evidence="5" type="ORF">DI544_13665</name>
</gene>
<accession>A0A2W5QUU5</accession>
<comment type="caution">
    <text evidence="5">The sequence shown here is derived from an EMBL/GenBank/DDBJ whole genome shotgun (WGS) entry which is preliminary data.</text>
</comment>
<feature type="region of interest" description="Disordered" evidence="2">
    <location>
        <begin position="27"/>
        <end position="61"/>
    </location>
</feature>
<dbReference type="PANTHER" id="PTHR21666:SF263">
    <property type="entry name" value="MUREIN HYDROLASE ACTIVATOR NLPD"/>
    <property type="match status" value="1"/>
</dbReference>
<feature type="domain" description="LysM" evidence="4">
    <location>
        <begin position="69"/>
        <end position="113"/>
    </location>
</feature>
<evidence type="ECO:0000256" key="2">
    <source>
        <dbReference type="SAM" id="MobiDB-lite"/>
    </source>
</evidence>
<protein>
    <recommendedName>
        <fullName evidence="4">LysM domain-containing protein</fullName>
    </recommendedName>
</protein>
<organism evidence="5 6">
    <name type="scientific">Sphingomonas taxi</name>
    <dbReference type="NCBI Taxonomy" id="1549858"/>
    <lineage>
        <taxon>Bacteria</taxon>
        <taxon>Pseudomonadati</taxon>
        <taxon>Pseudomonadota</taxon>
        <taxon>Alphaproteobacteria</taxon>
        <taxon>Sphingomonadales</taxon>
        <taxon>Sphingomonadaceae</taxon>
        <taxon>Sphingomonas</taxon>
    </lineage>
</organism>
<dbReference type="PANTHER" id="PTHR21666">
    <property type="entry name" value="PEPTIDASE-RELATED"/>
    <property type="match status" value="1"/>
</dbReference>
<evidence type="ECO:0000256" key="3">
    <source>
        <dbReference type="SAM" id="SignalP"/>
    </source>
</evidence>
<comment type="similarity">
    <text evidence="1">Belongs to the E.coli NlpD/Haemophilus LppB family.</text>
</comment>
<dbReference type="Gene3D" id="2.70.70.10">
    <property type="entry name" value="Glucose Permease (Domain IIA)"/>
    <property type="match status" value="1"/>
</dbReference>
<feature type="compositionally biased region" description="Pro residues" evidence="2">
    <location>
        <begin position="27"/>
        <end position="40"/>
    </location>
</feature>
<feature type="domain" description="LysM" evidence="4">
    <location>
        <begin position="117"/>
        <end position="161"/>
    </location>
</feature>
<dbReference type="PROSITE" id="PS51257">
    <property type="entry name" value="PROKAR_LIPOPROTEIN"/>
    <property type="match status" value="1"/>
</dbReference>
<evidence type="ECO:0000259" key="4">
    <source>
        <dbReference type="PROSITE" id="PS51782"/>
    </source>
</evidence>
<dbReference type="InterPro" id="IPR018392">
    <property type="entry name" value="LysM"/>
</dbReference>
<dbReference type="InterPro" id="IPR050570">
    <property type="entry name" value="Cell_wall_metabolism_enzyme"/>
</dbReference>
<keyword evidence="3" id="KW-0732">Signal</keyword>
<name>A0A2W5QUU5_9SPHN</name>
<dbReference type="InterPro" id="IPR011055">
    <property type="entry name" value="Dup_hybrid_motif"/>
</dbReference>
<dbReference type="CDD" id="cd00118">
    <property type="entry name" value="LysM"/>
    <property type="match status" value="2"/>
</dbReference>
<dbReference type="InterPro" id="IPR016047">
    <property type="entry name" value="M23ase_b-sheet_dom"/>
</dbReference>
<evidence type="ECO:0000313" key="5">
    <source>
        <dbReference type="EMBL" id="PZQ58603.1"/>
    </source>
</evidence>